<dbReference type="EMBL" id="JACBZN010000001">
    <property type="protein sequence ID" value="NYI37443.1"/>
    <property type="molecule type" value="Genomic_DNA"/>
</dbReference>
<dbReference type="AlphaFoldDB" id="A0A8I0FS20"/>
<name>A0A8I0FS20_9ACTN</name>
<comment type="caution">
    <text evidence="1">The sequence shown here is derived from an EMBL/GenBank/DDBJ whole genome shotgun (WGS) entry which is preliminary data.</text>
</comment>
<dbReference type="Proteomes" id="UP000659061">
    <property type="component" value="Unassembled WGS sequence"/>
</dbReference>
<evidence type="ECO:0000313" key="2">
    <source>
        <dbReference type="EMBL" id="NYI37443.1"/>
    </source>
</evidence>
<dbReference type="Proteomes" id="UP000587211">
    <property type="component" value="Unassembled WGS sequence"/>
</dbReference>
<dbReference type="SUPFAM" id="SSF48371">
    <property type="entry name" value="ARM repeat"/>
    <property type="match status" value="1"/>
</dbReference>
<reference evidence="1" key="2">
    <citation type="submission" date="2020-09" db="EMBL/GenBank/DDBJ databases">
        <title>Novel species in genus Aeromicrobium.</title>
        <authorList>
            <person name="Zhang G."/>
        </authorList>
    </citation>
    <scope>NUCLEOTIDE SEQUENCE</scope>
    <source>
        <strain evidence="1">SSW1-57</strain>
    </source>
</reference>
<keyword evidence="3" id="KW-1185">Reference proteome</keyword>
<evidence type="ECO:0000313" key="1">
    <source>
        <dbReference type="EMBL" id="MBD1268650.1"/>
    </source>
</evidence>
<organism evidence="1 4">
    <name type="scientific">Aeromicrobium tamlense</name>
    <dbReference type="NCBI Taxonomy" id="375541"/>
    <lineage>
        <taxon>Bacteria</taxon>
        <taxon>Bacillati</taxon>
        <taxon>Actinomycetota</taxon>
        <taxon>Actinomycetes</taxon>
        <taxon>Propionibacteriales</taxon>
        <taxon>Nocardioidaceae</taxon>
        <taxon>Aeromicrobium</taxon>
    </lineage>
</organism>
<sequence>MTDVSQWREDLAGLGPTEWPEYVETRSGLPGPRANLALVGVVAERADPAAVEALLADGREYPAMCAAAAVARRSSDASVEVTARALAADERWRVREGVALGLQLLGDTDPHAWRSIASRWVDDPSPLVQRAAVAAICEPRLLRTSETAAAAVDVCARATRHLAALPAEAARRPDARTLRQALGYGWSVAVAADPGVGLGAFLALDTELPDVAWIVRENRRKKRLSTLL</sequence>
<gene>
    <name evidence="2" type="ORF">BJ975_000818</name>
    <name evidence="1" type="ORF">IDH50_00210</name>
</gene>
<dbReference type="InterPro" id="IPR016024">
    <property type="entry name" value="ARM-type_fold"/>
</dbReference>
<evidence type="ECO:0000313" key="4">
    <source>
        <dbReference type="Proteomes" id="UP000659061"/>
    </source>
</evidence>
<reference evidence="2 3" key="1">
    <citation type="submission" date="2020-07" db="EMBL/GenBank/DDBJ databases">
        <title>Sequencing the genomes of 1000 actinobacteria strains.</title>
        <authorList>
            <person name="Klenk H.-P."/>
        </authorList>
    </citation>
    <scope>NUCLEOTIDE SEQUENCE [LARGE SCALE GENOMIC DNA]</scope>
    <source>
        <strain evidence="2 3">DSM 19087</strain>
    </source>
</reference>
<proteinExistence type="predicted"/>
<dbReference type="EMBL" id="JACWMT010000001">
    <property type="protein sequence ID" value="MBD1268650.1"/>
    <property type="molecule type" value="Genomic_DNA"/>
</dbReference>
<evidence type="ECO:0000313" key="3">
    <source>
        <dbReference type="Proteomes" id="UP000587211"/>
    </source>
</evidence>
<dbReference type="RefSeq" id="WP_179423923.1">
    <property type="nucleotide sequence ID" value="NZ_BAAAMP010000002.1"/>
</dbReference>
<protein>
    <submittedName>
        <fullName evidence="1">HEAT repeat domain-containing protein</fullName>
    </submittedName>
</protein>
<accession>A0A8I0FS20</accession>